<gene>
    <name evidence="1" type="ORF">FDP25_01430</name>
</gene>
<proteinExistence type="predicted"/>
<name>A0A844CWT6_9RHOB</name>
<evidence type="ECO:0000313" key="2">
    <source>
        <dbReference type="Proteomes" id="UP000564704"/>
    </source>
</evidence>
<sequence>MRQEYDAFKALQRIDDDLTNPLNVTVNVSSKYTIGDFNPGISARISNFSEARVTPAPPPDPLPVNFDGNSIANSLIDPLVPAPFALPMTGGLTIETPVLAPPSSVALAIIQKIALNDSDLLITATPDPGFVSVGYYQQSLTVLTQYSETLSIDWPATLPETGADIAPLGVSYYETAQIFEPDPVDGAVIHLLTGADAAGVHVDGQTVETMPDLDEFMPPFLDRESQDDDDIPHEVIAGGNMSANVVSLAINWIDAPVMAIMGDSHSFNAISQVNVLSNLDCTNGLPPTQGAGDTTHNIAAILSRAIPESTPPEGQAEDAEDEPDFPDSAIVARLTDDLVNFNWVEQYNYLVDNDVLSVKFSGNESFLQTGGNTTTNYTTLQELGFHYDLIVVSGSLINISVIDQVNVLLDNDSISYGDGWEASGGDNLLWNEAVIETIGADAYGEMSLEYEALGESLAAGSDSVGGSILDNPAFEGLDTLKVLYIEGDLINFQYISQTNIVGDADQLQLHAGQMASQEGAEASLIVGENALLNLASIYEAGLNSEIHLGGDQYSDALMYQAGLIVTDESQLVTDNGNGLASEAVAFLTDDTGDATNQQQDDSTHNVIHDDMGADPMAGVLV</sequence>
<dbReference type="AlphaFoldDB" id="A0A844CWT6"/>
<accession>A0A844CWT6</accession>
<dbReference type="Proteomes" id="UP000564704">
    <property type="component" value="Unassembled WGS sequence"/>
</dbReference>
<organism evidence="1 2">
    <name type="scientific">Roseovarius bejariae</name>
    <dbReference type="NCBI Taxonomy" id="2576383"/>
    <lineage>
        <taxon>Bacteria</taxon>
        <taxon>Pseudomonadati</taxon>
        <taxon>Pseudomonadota</taxon>
        <taxon>Alphaproteobacteria</taxon>
        <taxon>Rhodobacterales</taxon>
        <taxon>Roseobacteraceae</taxon>
        <taxon>Roseovarius</taxon>
    </lineage>
</organism>
<dbReference type="EMBL" id="SZWE01000001">
    <property type="protein sequence ID" value="MRU14083.1"/>
    <property type="molecule type" value="Genomic_DNA"/>
</dbReference>
<protein>
    <submittedName>
        <fullName evidence="1">Uncharacterized protein</fullName>
    </submittedName>
</protein>
<dbReference type="OrthoDB" id="8283038at2"/>
<comment type="caution">
    <text evidence="1">The sequence shown here is derived from an EMBL/GenBank/DDBJ whole genome shotgun (WGS) entry which is preliminary data.</text>
</comment>
<reference evidence="1 2" key="1">
    <citation type="submission" date="2019-05" db="EMBL/GenBank/DDBJ databases">
        <title>Roseovarius bejariae sp. nov., a moderately halophylic bacterium isolated from a saline soil in Rambla Salada (Murcia).</title>
        <authorList>
            <person name="Castro D.J."/>
            <person name="Gomez-Altuve A."/>
            <person name="Reina J.C."/>
            <person name="Rodriguez M."/>
            <person name="Sampedro I."/>
            <person name="Llamas I."/>
            <person name="Martinez-Checa F."/>
        </authorList>
    </citation>
    <scope>NUCLEOTIDE SEQUENCE [LARGE SCALE GENOMIC DNA]</scope>
    <source>
        <strain evidence="1 2">A21</strain>
    </source>
</reference>
<evidence type="ECO:0000313" key="1">
    <source>
        <dbReference type="EMBL" id="MRU14083.1"/>
    </source>
</evidence>
<dbReference type="RefSeq" id="WP_154148398.1">
    <property type="nucleotide sequence ID" value="NZ_SZWE01000001.1"/>
</dbReference>
<keyword evidence="2" id="KW-1185">Reference proteome</keyword>